<organism evidence="3 4">
    <name type="scientific">Nocardiopsis alborubida</name>
    <dbReference type="NCBI Taxonomy" id="146802"/>
    <lineage>
        <taxon>Bacteria</taxon>
        <taxon>Bacillati</taxon>
        <taxon>Actinomycetota</taxon>
        <taxon>Actinomycetes</taxon>
        <taxon>Streptosporangiales</taxon>
        <taxon>Nocardiopsidaceae</taxon>
        <taxon>Nocardiopsis</taxon>
    </lineage>
</organism>
<dbReference type="SUPFAM" id="SSF54909">
    <property type="entry name" value="Dimeric alpha+beta barrel"/>
    <property type="match status" value="1"/>
</dbReference>
<gene>
    <name evidence="3" type="ORF">HGB44_30070</name>
</gene>
<dbReference type="AlphaFoldDB" id="A0A7X6MJ51"/>
<name>A0A7X6MJ51_9ACTN</name>
<feature type="domain" description="YCII-related" evidence="2">
    <location>
        <begin position="1"/>
        <end position="101"/>
    </location>
</feature>
<comment type="similarity">
    <text evidence="1">Belongs to the YciI family.</text>
</comment>
<evidence type="ECO:0000259" key="2">
    <source>
        <dbReference type="Pfam" id="PF03795"/>
    </source>
</evidence>
<dbReference type="PANTHER" id="PTHR35174:SF4">
    <property type="entry name" value="BLL7163 PROTEIN"/>
    <property type="match status" value="1"/>
</dbReference>
<proteinExistence type="inferred from homology"/>
<evidence type="ECO:0000256" key="1">
    <source>
        <dbReference type="ARBA" id="ARBA00007689"/>
    </source>
</evidence>
<sequence length="146" mass="16162">MRYMMTIMSTPETEAVDYEPGPEVFEAMAAYNEQMVKAGVLLAGDGLAPASEATRVTFSGGNATVTDGPFAEAKEFVAGYWVLQVSSHEEAVEWAKRCPHPPEGDDTEMNLVLRRVFDTDDFGDEMPEHLKERERELRAQGYSHGG</sequence>
<dbReference type="InterPro" id="IPR011008">
    <property type="entry name" value="Dimeric_a/b-barrel"/>
</dbReference>
<protein>
    <submittedName>
        <fullName evidence="3">YciI family protein</fullName>
    </submittedName>
</protein>
<dbReference type="Gene3D" id="3.30.70.1060">
    <property type="entry name" value="Dimeric alpha+beta barrel"/>
    <property type="match status" value="1"/>
</dbReference>
<comment type="caution">
    <text evidence="3">The sequence shown here is derived from an EMBL/GenBank/DDBJ whole genome shotgun (WGS) entry which is preliminary data.</text>
</comment>
<dbReference type="EMBL" id="JAAXPG010000046">
    <property type="protein sequence ID" value="NKZ01880.1"/>
    <property type="molecule type" value="Genomic_DNA"/>
</dbReference>
<evidence type="ECO:0000313" key="4">
    <source>
        <dbReference type="Proteomes" id="UP000553209"/>
    </source>
</evidence>
<dbReference type="RefSeq" id="WP_061079716.1">
    <property type="nucleotide sequence ID" value="NZ_JAAXPG010000046.1"/>
</dbReference>
<evidence type="ECO:0000313" key="3">
    <source>
        <dbReference type="EMBL" id="NKZ01880.1"/>
    </source>
</evidence>
<keyword evidence="4" id="KW-1185">Reference proteome</keyword>
<dbReference type="PANTHER" id="PTHR35174">
    <property type="entry name" value="BLL7171 PROTEIN-RELATED"/>
    <property type="match status" value="1"/>
</dbReference>
<accession>A0A7X6MJ51</accession>
<reference evidence="3 4" key="1">
    <citation type="submission" date="2020-04" db="EMBL/GenBank/DDBJ databases">
        <title>MicrobeNet Type strains.</title>
        <authorList>
            <person name="Nicholson A.C."/>
        </authorList>
    </citation>
    <scope>NUCLEOTIDE SEQUENCE [LARGE SCALE GENOMIC DNA]</scope>
    <source>
        <strain evidence="3 4">ATCC 23612</strain>
    </source>
</reference>
<dbReference type="Proteomes" id="UP000553209">
    <property type="component" value="Unassembled WGS sequence"/>
</dbReference>
<dbReference type="InterPro" id="IPR005545">
    <property type="entry name" value="YCII"/>
</dbReference>
<dbReference type="Pfam" id="PF03795">
    <property type="entry name" value="YCII"/>
    <property type="match status" value="1"/>
</dbReference>